<dbReference type="HOGENOM" id="CLU_1227749_0_0_5"/>
<keyword evidence="2" id="KW-0812">Transmembrane</keyword>
<keyword evidence="4" id="KW-1185">Reference proteome</keyword>
<dbReference type="RefSeq" id="WP_011930499.1">
    <property type="nucleotide sequence ID" value="NC_009467.1"/>
</dbReference>
<evidence type="ECO:0000313" key="4">
    <source>
        <dbReference type="Proteomes" id="UP000000245"/>
    </source>
</evidence>
<proteinExistence type="predicted"/>
<evidence type="ECO:0000313" key="3">
    <source>
        <dbReference type="EMBL" id="ABQ28825.1"/>
    </source>
</evidence>
<feature type="compositionally biased region" description="Low complexity" evidence="1">
    <location>
        <begin position="181"/>
        <end position="198"/>
    </location>
</feature>
<keyword evidence="2" id="KW-0472">Membrane</keyword>
<dbReference type="EMBL" id="CP000689">
    <property type="protein sequence ID" value="ABQ28825.1"/>
    <property type="molecule type" value="Genomic_DNA"/>
</dbReference>
<accession>A5FT93</accession>
<name>A5FT93_ACICJ</name>
<geneLocation type="plasmid" evidence="3 4">
    <name>pACRY01</name>
</geneLocation>
<protein>
    <submittedName>
        <fullName evidence="3">Uncharacterized protein</fullName>
    </submittedName>
</protein>
<reference evidence="3 4" key="1">
    <citation type="submission" date="2007-05" db="EMBL/GenBank/DDBJ databases">
        <title>Complete sequence of plasmid1 pACRY01 of Acidiphilium cryptum JF-5.</title>
        <authorList>
            <consortium name="US DOE Joint Genome Institute"/>
            <person name="Copeland A."/>
            <person name="Lucas S."/>
            <person name="Lapidus A."/>
            <person name="Barry K."/>
            <person name="Detter J.C."/>
            <person name="Glavina del Rio T."/>
            <person name="Hammon N."/>
            <person name="Israni S."/>
            <person name="Dalin E."/>
            <person name="Tice H."/>
            <person name="Pitluck S."/>
            <person name="Sims D."/>
            <person name="Brettin T."/>
            <person name="Bruce D."/>
            <person name="Han C."/>
            <person name="Schmutz J."/>
            <person name="Larimer F."/>
            <person name="Land M."/>
            <person name="Hauser L."/>
            <person name="Kyrpides N."/>
            <person name="Kim E."/>
            <person name="Magnuson T."/>
            <person name="Richardson P."/>
        </authorList>
    </citation>
    <scope>NUCLEOTIDE SEQUENCE [LARGE SCALE GENOMIC DNA]</scope>
    <source>
        <strain evidence="4">JF-5</strain>
        <plasmid evidence="4">Plasmid pACRY01</plasmid>
    </source>
</reference>
<feature type="region of interest" description="Disordered" evidence="1">
    <location>
        <begin position="181"/>
        <end position="225"/>
    </location>
</feature>
<keyword evidence="3" id="KW-0614">Plasmid</keyword>
<evidence type="ECO:0000256" key="2">
    <source>
        <dbReference type="SAM" id="Phobius"/>
    </source>
</evidence>
<evidence type="ECO:0000256" key="1">
    <source>
        <dbReference type="SAM" id="MobiDB-lite"/>
    </source>
</evidence>
<keyword evidence="2" id="KW-1133">Transmembrane helix</keyword>
<organism evidence="3 4">
    <name type="scientific">Acidiphilium cryptum (strain JF-5)</name>
    <dbReference type="NCBI Taxonomy" id="349163"/>
    <lineage>
        <taxon>Bacteria</taxon>
        <taxon>Pseudomonadati</taxon>
        <taxon>Pseudomonadota</taxon>
        <taxon>Alphaproteobacteria</taxon>
        <taxon>Acetobacterales</taxon>
        <taxon>Acidocellaceae</taxon>
        <taxon>Acidiphilium</taxon>
    </lineage>
</organism>
<sequence>MARAQFNTRSPFDAFLFAPIGEDSKGLIVSVLSALARLDFDPWQEAAVFARLPKEAAQARLTRMIADLPNTSPLQMEPGTIATQVLALLPDRPEPTVVPDATATVRNSTTVLRPAGLLVALGPIVLLIASAVVFALWSASIITMASQRVPTAKASQVDIRGGNRPDAARVPLSAATGIAATAGAGRATDGRGTSTTETGDGGDAHARTDMPAASGPATRSIISPH</sequence>
<feature type="transmembrane region" description="Helical" evidence="2">
    <location>
        <begin position="115"/>
        <end position="137"/>
    </location>
</feature>
<dbReference type="KEGG" id="acr:Acry_3203"/>
<gene>
    <name evidence="3" type="ordered locus">Acry_3203</name>
</gene>
<dbReference type="Proteomes" id="UP000000245">
    <property type="component" value="Plasmid pACRY01"/>
</dbReference>
<dbReference type="AlphaFoldDB" id="A5FT93"/>